<dbReference type="Proteomes" id="UP000678499">
    <property type="component" value="Unassembled WGS sequence"/>
</dbReference>
<evidence type="ECO:0000256" key="1">
    <source>
        <dbReference type="SAM" id="MobiDB-lite"/>
    </source>
</evidence>
<dbReference type="EMBL" id="CAJPEX010000011">
    <property type="protein sequence ID" value="CAG0912350.1"/>
    <property type="molecule type" value="Genomic_DNA"/>
</dbReference>
<name>A0A7R9G7L0_9CRUS</name>
<feature type="region of interest" description="Disordered" evidence="1">
    <location>
        <begin position="431"/>
        <end position="451"/>
    </location>
</feature>
<dbReference type="GO" id="GO:0000813">
    <property type="term" value="C:ESCRT I complex"/>
    <property type="evidence" value="ECO:0007669"/>
    <property type="project" value="InterPro"/>
</dbReference>
<feature type="compositionally biased region" description="Polar residues" evidence="1">
    <location>
        <begin position="356"/>
        <end position="365"/>
    </location>
</feature>
<dbReference type="Gene3D" id="1.20.120.1920">
    <property type="entry name" value="UBAP1 SOUBA domain"/>
    <property type="match status" value="1"/>
</dbReference>
<reference evidence="3" key="1">
    <citation type="submission" date="2020-11" db="EMBL/GenBank/DDBJ databases">
        <authorList>
            <person name="Tran Van P."/>
        </authorList>
    </citation>
    <scope>NUCLEOTIDE SEQUENCE</scope>
</reference>
<dbReference type="GO" id="GO:0043130">
    <property type="term" value="F:ubiquitin binding"/>
    <property type="evidence" value="ECO:0007669"/>
    <property type="project" value="InterPro"/>
</dbReference>
<dbReference type="PROSITE" id="PS50030">
    <property type="entry name" value="UBA"/>
    <property type="match status" value="1"/>
</dbReference>
<feature type="compositionally biased region" description="Basic and acidic residues" evidence="1">
    <location>
        <begin position="346"/>
        <end position="355"/>
    </location>
</feature>
<dbReference type="OrthoDB" id="2018023at2759"/>
<organism evidence="3">
    <name type="scientific">Notodromas monacha</name>
    <dbReference type="NCBI Taxonomy" id="399045"/>
    <lineage>
        <taxon>Eukaryota</taxon>
        <taxon>Metazoa</taxon>
        <taxon>Ecdysozoa</taxon>
        <taxon>Arthropoda</taxon>
        <taxon>Crustacea</taxon>
        <taxon>Oligostraca</taxon>
        <taxon>Ostracoda</taxon>
        <taxon>Podocopa</taxon>
        <taxon>Podocopida</taxon>
        <taxon>Cypridocopina</taxon>
        <taxon>Cypridoidea</taxon>
        <taxon>Cyprididae</taxon>
        <taxon>Notodromas</taxon>
    </lineage>
</organism>
<feature type="region of interest" description="Disordered" evidence="1">
    <location>
        <begin position="346"/>
        <end position="365"/>
    </location>
</feature>
<protein>
    <recommendedName>
        <fullName evidence="2">UBA domain-containing protein</fullName>
    </recommendedName>
</protein>
<dbReference type="InterPro" id="IPR015940">
    <property type="entry name" value="UBA"/>
</dbReference>
<sequence>MRETETRSTLLFQNSFNVSGRSVLSSRDIQFLSSGINILCENFCEFRMLCPSMSFLDGIGIKIAEEWKPAGRVELPKSLLMKLDIRHTKNDEYNFTLERNTLALVRNRREKQRLEAEALAARLLAQSTHVDAEDRVTSTTVPPAQAQLPKLFPVSAPTAEVAVDRARRDSITGVCPLLPETTALPSAGVVSDSPWKRSEVNLKEFEADAGSPFDQMELKTLNDVQELASVLQNAQVSASAKNADVARHVPIPPTQDLTNLSSGYYVPYPSVVTTSGYLPTSLSGFYPTRPMNSVVAWPQVASNWRGNYMGGPFPPALDGKQSLNYPSVQYWNHPTTIGSVPTEADAARSMDERGSGNRSSSLPRQSCTNLTKAMSVSVPNLATEQEAFSGSPSMPRIDQSWCKSSPLVQQMSNLRLHAQILVFQKYTIKTGNRSEQRSRTPPPIPTPTRTKFPLPDIFSQLNFEGKKKVTHISEMGFPRDRVARCFQHMKGDEKKIIEHLLLIQTLEDKGHPGDWVEVAATDLPAGIEDSKTRRSSFDDKSRGNDSKIMACFTQRLTLMAQFSDLGFPIKHIVMCLRDAGWEKDRALDALLK</sequence>
<dbReference type="AlphaFoldDB" id="A0A7R9G7L0"/>
<evidence type="ECO:0000259" key="2">
    <source>
        <dbReference type="PROSITE" id="PS50030"/>
    </source>
</evidence>
<dbReference type="PANTHER" id="PTHR15960">
    <property type="entry name" value="LD44032P"/>
    <property type="match status" value="1"/>
</dbReference>
<dbReference type="GO" id="GO:0043162">
    <property type="term" value="P:ubiquitin-dependent protein catabolic process via the multivesicular body sorting pathway"/>
    <property type="evidence" value="ECO:0007669"/>
    <property type="project" value="InterPro"/>
</dbReference>
<dbReference type="InterPro" id="IPR042575">
    <property type="entry name" value="UBAP1_C"/>
</dbReference>
<accession>A0A7R9G7L0</accession>
<dbReference type="InterPro" id="IPR038870">
    <property type="entry name" value="UBAP1"/>
</dbReference>
<gene>
    <name evidence="3" type="ORF">NMOB1V02_LOCUS142</name>
</gene>
<feature type="domain" description="UBA" evidence="2">
    <location>
        <begin position="462"/>
        <end position="503"/>
    </location>
</feature>
<dbReference type="EMBL" id="OA882048">
    <property type="protein sequence ID" value="CAD7272198.1"/>
    <property type="molecule type" value="Genomic_DNA"/>
</dbReference>
<keyword evidence="4" id="KW-1185">Reference proteome</keyword>
<evidence type="ECO:0000313" key="4">
    <source>
        <dbReference type="Proteomes" id="UP000678499"/>
    </source>
</evidence>
<proteinExistence type="predicted"/>
<evidence type="ECO:0000313" key="3">
    <source>
        <dbReference type="EMBL" id="CAD7272198.1"/>
    </source>
</evidence>
<dbReference type="PANTHER" id="PTHR15960:SF5">
    <property type="entry name" value="LD44032P"/>
    <property type="match status" value="1"/>
</dbReference>